<proteinExistence type="predicted"/>
<organism evidence="1 2">
    <name type="scientific">Arenimonas fontis</name>
    <dbReference type="NCBI Taxonomy" id="2608255"/>
    <lineage>
        <taxon>Bacteria</taxon>
        <taxon>Pseudomonadati</taxon>
        <taxon>Pseudomonadota</taxon>
        <taxon>Gammaproteobacteria</taxon>
        <taxon>Lysobacterales</taxon>
        <taxon>Lysobacteraceae</taxon>
        <taxon>Arenimonas</taxon>
    </lineage>
</organism>
<reference evidence="1 2" key="2">
    <citation type="submission" date="2019-09" db="EMBL/GenBank/DDBJ databases">
        <authorList>
            <person name="Mazur A."/>
        </authorList>
    </citation>
    <scope>NUCLEOTIDE SEQUENCE [LARGE SCALE GENOMIC DNA]</scope>
    <source>
        <strain evidence="1 2">3729k</strain>
    </source>
</reference>
<comment type="caution">
    <text evidence="1">The sequence shown here is derived from an EMBL/GenBank/DDBJ whole genome shotgun (WGS) entry which is preliminary data.</text>
</comment>
<sequence length="182" mass="18560">MTPTRSLARAALSAVLAAALVGTSGCSWLRSKFGTENAYQRSVQNRPLEVPPGLDTPSTAGGVAIPEVSASPRASAPVEGPVPGGPGAAATVPAMDSFTLEDSLASAWRRIGLALGKIEGVTVDERAQLLNSYSVRYQGQAFLVRAEQVGEAVRVVALGADGRPLSGGAAARLLGLLKARLG</sequence>
<dbReference type="PROSITE" id="PS51257">
    <property type="entry name" value="PROKAR_LIPOPROTEIN"/>
    <property type="match status" value="1"/>
</dbReference>
<gene>
    <name evidence="1" type="ORF">F0415_02715</name>
</gene>
<accession>A0A5B2ZBX1</accession>
<dbReference type="EMBL" id="VUOD01000002">
    <property type="protein sequence ID" value="KAA2285569.1"/>
    <property type="molecule type" value="Genomic_DNA"/>
</dbReference>
<evidence type="ECO:0000313" key="1">
    <source>
        <dbReference type="EMBL" id="KAA2285569.1"/>
    </source>
</evidence>
<name>A0A5B2ZBX1_9GAMM</name>
<reference evidence="1 2" key="1">
    <citation type="submission" date="2019-09" db="EMBL/GenBank/DDBJ databases">
        <title>Arenimonas chukotkensis sp. nov., a bacterium isolated from Chukotka hot spring, Arctic region, Russia.</title>
        <authorList>
            <person name="Zayulina K.S."/>
            <person name="Prokofeva M.I."/>
            <person name="Elcheninov A.G."/>
            <person name="Novikov A."/>
            <person name="Kochetkova T.V."/>
            <person name="Kublanov I.V."/>
        </authorList>
    </citation>
    <scope>NUCLEOTIDE SEQUENCE [LARGE SCALE GENOMIC DNA]</scope>
    <source>
        <strain evidence="1 2">3729k</strain>
    </source>
</reference>
<evidence type="ECO:0008006" key="3">
    <source>
        <dbReference type="Google" id="ProtNLM"/>
    </source>
</evidence>
<dbReference type="RefSeq" id="WP_149859671.1">
    <property type="nucleotide sequence ID" value="NZ_VUOD01000002.1"/>
</dbReference>
<keyword evidence="2" id="KW-1185">Reference proteome</keyword>
<dbReference type="Proteomes" id="UP000322165">
    <property type="component" value="Unassembled WGS sequence"/>
</dbReference>
<evidence type="ECO:0000313" key="2">
    <source>
        <dbReference type="Proteomes" id="UP000322165"/>
    </source>
</evidence>
<protein>
    <recommendedName>
        <fullName evidence="3">Beta-barrel assembly machine subunit BamC</fullName>
    </recommendedName>
</protein>
<dbReference type="AlphaFoldDB" id="A0A5B2ZBX1"/>